<proteinExistence type="predicted"/>
<dbReference type="eggNOG" id="COG1215">
    <property type="taxonomic scope" value="Bacteria"/>
</dbReference>
<dbReference type="AlphaFoldDB" id="K2IQS0"/>
<name>K2IQS0_9RHOB</name>
<dbReference type="EMBL" id="AMRK01000003">
    <property type="protein sequence ID" value="EKE72581.1"/>
    <property type="molecule type" value="Genomic_DNA"/>
</dbReference>
<sequence>MLTSRKVERPSLPIFVMCPSFDENSGGIIVLHVLVDRMRMLGVEAYAVPYIKDYSDVRSRWLRAIKTWNGLRKHRNFKSHPSMDVPVASGECVGDGIIVYPETVSGNPLGARRVVRWLLNRPGFFGVDARIGADDEIFFYQETFAQGIEGISPSRLLQVRWLRDDIYRDLGRERSGSCRMIRKGTATAAQIPTPDDAIPLDGKSHAEIAEIFNTTEVFYCHDLYTMYAYYAVLCGCIPVVVPQPGLSSEDWHAGFELKNGVAYGEEEMDWARSTRKQLIADMRQAKERELENVMHFLAILKERFG</sequence>
<protein>
    <recommendedName>
        <fullName evidence="3">WavQ</fullName>
    </recommendedName>
</protein>
<keyword evidence="2" id="KW-1185">Reference proteome</keyword>
<dbReference type="STRING" id="1208323.B30_06356"/>
<dbReference type="Proteomes" id="UP000006762">
    <property type="component" value="Unassembled WGS sequence"/>
</dbReference>
<evidence type="ECO:0000313" key="1">
    <source>
        <dbReference type="EMBL" id="EKE72581.1"/>
    </source>
</evidence>
<reference evidence="1 2" key="1">
    <citation type="submission" date="2012-09" db="EMBL/GenBank/DDBJ databases">
        <title>Celeribacter baekdonensis B30 Genome Sequencing.</title>
        <authorList>
            <person name="Wang W."/>
        </authorList>
    </citation>
    <scope>NUCLEOTIDE SEQUENCE [LARGE SCALE GENOMIC DNA]</scope>
    <source>
        <strain evidence="1 2">B30</strain>
    </source>
</reference>
<evidence type="ECO:0000313" key="2">
    <source>
        <dbReference type="Proteomes" id="UP000006762"/>
    </source>
</evidence>
<dbReference type="PATRIC" id="fig|1208323.3.peg.1311"/>
<comment type="caution">
    <text evidence="1">The sequence shown here is derived from an EMBL/GenBank/DDBJ whole genome shotgun (WGS) entry which is preliminary data.</text>
</comment>
<accession>K2IQS0</accession>
<gene>
    <name evidence="1" type="ORF">B30_06356</name>
</gene>
<organism evidence="1 2">
    <name type="scientific">Celeribacter baekdonensis B30</name>
    <dbReference type="NCBI Taxonomy" id="1208323"/>
    <lineage>
        <taxon>Bacteria</taxon>
        <taxon>Pseudomonadati</taxon>
        <taxon>Pseudomonadota</taxon>
        <taxon>Alphaproteobacteria</taxon>
        <taxon>Rhodobacterales</taxon>
        <taxon>Roseobacteraceae</taxon>
        <taxon>Celeribacter</taxon>
    </lineage>
</organism>
<evidence type="ECO:0008006" key="3">
    <source>
        <dbReference type="Google" id="ProtNLM"/>
    </source>
</evidence>